<evidence type="ECO:0000256" key="1">
    <source>
        <dbReference type="SAM" id="SignalP"/>
    </source>
</evidence>
<keyword evidence="3" id="KW-1185">Reference proteome</keyword>
<keyword evidence="1" id="KW-0732">Signal</keyword>
<accession>A0A9X1BNM2</accession>
<dbReference type="PROSITE" id="PS51257">
    <property type="entry name" value="PROKAR_LIPOPROTEIN"/>
    <property type="match status" value="1"/>
</dbReference>
<gene>
    <name evidence="2" type="ORF">JI742_09790</name>
</gene>
<name>A0A9X1BNM2_9BURK</name>
<evidence type="ECO:0000313" key="2">
    <source>
        <dbReference type="EMBL" id="MBL0720180.1"/>
    </source>
</evidence>
<reference evidence="2 3" key="1">
    <citation type="submission" date="2021-01" db="EMBL/GenBank/DDBJ databases">
        <title>Piscinibacter sp. Jin2 Genome sequencing and assembly.</title>
        <authorList>
            <person name="Kim I."/>
        </authorList>
    </citation>
    <scope>NUCLEOTIDE SEQUENCE [LARGE SCALE GENOMIC DNA]</scope>
    <source>
        <strain evidence="2 3">Jin2</strain>
    </source>
</reference>
<evidence type="ECO:0000313" key="3">
    <source>
        <dbReference type="Proteomes" id="UP000643207"/>
    </source>
</evidence>
<dbReference type="AlphaFoldDB" id="A0A9X1BNM2"/>
<protein>
    <recommendedName>
        <fullName evidence="4">Lipoprotein</fullName>
    </recommendedName>
</protein>
<evidence type="ECO:0008006" key="4">
    <source>
        <dbReference type="Google" id="ProtNLM"/>
    </source>
</evidence>
<dbReference type="Proteomes" id="UP000643207">
    <property type="component" value="Unassembled WGS sequence"/>
</dbReference>
<organism evidence="2 3">
    <name type="scientific">Aquariibacter lacus</name>
    <dbReference type="NCBI Taxonomy" id="2801332"/>
    <lineage>
        <taxon>Bacteria</taxon>
        <taxon>Pseudomonadati</taxon>
        <taxon>Pseudomonadota</taxon>
        <taxon>Betaproteobacteria</taxon>
        <taxon>Burkholderiales</taxon>
        <taxon>Sphaerotilaceae</taxon>
        <taxon>Aquariibacter</taxon>
    </lineage>
</organism>
<feature type="signal peptide" evidence="1">
    <location>
        <begin position="1"/>
        <end position="22"/>
    </location>
</feature>
<proteinExistence type="predicted"/>
<comment type="caution">
    <text evidence="2">The sequence shown here is derived from an EMBL/GenBank/DDBJ whole genome shotgun (WGS) entry which is preliminary data.</text>
</comment>
<dbReference type="EMBL" id="JAERRA010000001">
    <property type="protein sequence ID" value="MBL0720180.1"/>
    <property type="molecule type" value="Genomic_DNA"/>
</dbReference>
<dbReference type="RefSeq" id="WP_201826031.1">
    <property type="nucleotide sequence ID" value="NZ_JAERRA010000001.1"/>
</dbReference>
<feature type="chain" id="PRO_5040886843" description="Lipoprotein" evidence="1">
    <location>
        <begin position="23"/>
        <end position="117"/>
    </location>
</feature>
<sequence length="117" mass="12071">MSRHRLTLPATALAALLTAGCAAPPAAVPPSVQTVEVRVPVPVPCTVAVPPPPAWATEGLPAEPGLIEAVRALLAERIQRRAYQSELEAVVRACVEAPGGRTWAPPAPCRARCLGSG</sequence>